<dbReference type="SUPFAM" id="SSF52025">
    <property type="entry name" value="PA domain"/>
    <property type="match status" value="1"/>
</dbReference>
<accession>A0A0P1LHP8</accession>
<accession>A0A0P1NWG8</accession>
<accession>A0A0P1LP64</accession>
<feature type="domain" description="Peptidase M28" evidence="2">
    <location>
        <begin position="298"/>
        <end position="503"/>
    </location>
</feature>
<evidence type="ECO:0000259" key="2">
    <source>
        <dbReference type="Pfam" id="PF04389"/>
    </source>
</evidence>
<proteinExistence type="predicted"/>
<dbReference type="GO" id="GO:0004180">
    <property type="term" value="F:carboxypeptidase activity"/>
    <property type="evidence" value="ECO:0007669"/>
    <property type="project" value="UniProtKB-KW"/>
</dbReference>
<dbReference type="InterPro" id="IPR003137">
    <property type="entry name" value="PA_domain"/>
</dbReference>
<dbReference type="PANTHER" id="PTHR12147:SF26">
    <property type="entry name" value="PEPTIDASE M28 DOMAIN-CONTAINING PROTEIN"/>
    <property type="match status" value="1"/>
</dbReference>
<dbReference type="Pfam" id="PF02225">
    <property type="entry name" value="PA"/>
    <property type="match status" value="1"/>
</dbReference>
<dbReference type="InterPro" id="IPR045175">
    <property type="entry name" value="M28_fam"/>
</dbReference>
<dbReference type="CDD" id="cd03877">
    <property type="entry name" value="M28_like"/>
    <property type="match status" value="1"/>
</dbReference>
<gene>
    <name evidence="3" type="ORF">JGI4_00650</name>
</gene>
<evidence type="ECO:0000313" key="3">
    <source>
        <dbReference type="EMBL" id="CUU02952.1"/>
    </source>
</evidence>
<dbReference type="PROSITE" id="PS51257">
    <property type="entry name" value="PROKAR_LIPOPROTEIN"/>
    <property type="match status" value="1"/>
</dbReference>
<keyword evidence="3" id="KW-0645">Protease</keyword>
<dbReference type="GO" id="GO:0008235">
    <property type="term" value="F:metalloexopeptidase activity"/>
    <property type="evidence" value="ECO:0007669"/>
    <property type="project" value="InterPro"/>
</dbReference>
<accession>A0A0P1MSS3</accession>
<dbReference type="Gene3D" id="3.50.30.30">
    <property type="match status" value="1"/>
</dbReference>
<feature type="domain" description="PA" evidence="1">
    <location>
        <begin position="124"/>
        <end position="203"/>
    </location>
</feature>
<evidence type="ECO:0000313" key="4">
    <source>
        <dbReference type="Proteomes" id="UP000182011"/>
    </source>
</evidence>
<dbReference type="PANTHER" id="PTHR12147">
    <property type="entry name" value="METALLOPEPTIDASE M28 FAMILY MEMBER"/>
    <property type="match status" value="1"/>
</dbReference>
<accession>A0A0P1LSX8</accession>
<dbReference type="PROSITE" id="PS00018">
    <property type="entry name" value="EF_HAND_1"/>
    <property type="match status" value="1"/>
</dbReference>
<organism evidence="3 4">
    <name type="scientific">Candidatus Kryptonium thompsonii</name>
    <dbReference type="NCBI Taxonomy" id="1633631"/>
    <lineage>
        <taxon>Bacteria</taxon>
        <taxon>Pseudomonadati</taxon>
        <taxon>Candidatus Kryptoniota</taxon>
        <taxon>Candidatus Kryptonium</taxon>
    </lineage>
</organism>
<dbReference type="GO" id="GO:0006508">
    <property type="term" value="P:proteolysis"/>
    <property type="evidence" value="ECO:0007669"/>
    <property type="project" value="InterPro"/>
</dbReference>
<dbReference type="Pfam" id="PF04389">
    <property type="entry name" value="Peptidase_M28"/>
    <property type="match status" value="1"/>
</dbReference>
<evidence type="ECO:0000259" key="1">
    <source>
        <dbReference type="Pfam" id="PF02225"/>
    </source>
</evidence>
<dbReference type="InterPro" id="IPR046450">
    <property type="entry name" value="PA_dom_sf"/>
</dbReference>
<reference evidence="4" key="1">
    <citation type="submission" date="2015-11" db="EMBL/GenBank/DDBJ databases">
        <authorList>
            <person name="Varghese N."/>
        </authorList>
    </citation>
    <scope>NUCLEOTIDE SEQUENCE [LARGE SCALE GENOMIC DNA]</scope>
</reference>
<dbReference type="RefSeq" id="WP_047134032.1">
    <property type="nucleotide sequence ID" value="NZ_CZVJ01000012.1"/>
</dbReference>
<protein>
    <submittedName>
        <fullName evidence="3">Zn-dependent amino-or carboxypeptidase, M28 family</fullName>
    </submittedName>
</protein>
<dbReference type="SUPFAM" id="SSF53187">
    <property type="entry name" value="Zn-dependent exopeptidases"/>
    <property type="match status" value="1"/>
</dbReference>
<dbReference type="STRING" id="1633631.GCA_001442925_00650"/>
<accession>A0A0P1LB87</accession>
<dbReference type="InterPro" id="IPR007484">
    <property type="entry name" value="Peptidase_M28"/>
</dbReference>
<keyword evidence="3" id="KW-0121">Carboxypeptidase</keyword>
<sequence>MKKVFLFIIAVFIIGCSSGEIGMDAGLSRISSESIFENIKFLASDSLKGRNTPSPELDVAGEFIAQRFKQYGLKPVNGSYFQKVEFVKVDLGDENHLVLSRNGESINFEIGVDFIPYNFGEGEVEGEIVFAGYGITAKEYGYDDYEDIDVKGKIVVVLRDEPQENDSASIFNGIRPTRYSFPRYKVQNAFEHGAIGIIILPDPLNHLILKPRGYAWPKIFKNLPRASLPIQLAYMQRGLIPAVEAGEKFIKEVFGGVQVLKDIQKAIDESLKPRSFKIENVKIKIKVSFVKENVYANNVVGFIEGTDKKLKDEIIVVGAHYDHVGYFSPSTIGSSETDSIYNGADDNASGTVGMMEVAKAFGLSKSKPKRSILFIAFCGEEKGLLGSRYYVDNPIFPIEKTVAMVNLDMIGRNSIDSLILIGWSYSEDMKRLAEEENKAIGFKFSYDGEKDFPRSDQASFARKGVPVIFFHSGEHEDYHKVGDEVDKINFSKIEKVAKLCYRVVYRLANSEIRPKLNEGKVAD</sequence>
<name>A0A0P1LP64_9BACT</name>
<dbReference type="AlphaFoldDB" id="A0A0P1LP64"/>
<accession>A0A0P1L9F8</accession>
<dbReference type="EMBL" id="FAOP01000003">
    <property type="protein sequence ID" value="CUU02952.1"/>
    <property type="molecule type" value="Genomic_DNA"/>
</dbReference>
<dbReference type="InterPro" id="IPR018247">
    <property type="entry name" value="EF_Hand_1_Ca_BS"/>
</dbReference>
<dbReference type="Gene3D" id="3.40.630.10">
    <property type="entry name" value="Zn peptidases"/>
    <property type="match status" value="2"/>
</dbReference>
<accession>A0A0S4MWP0</accession>
<dbReference type="Proteomes" id="UP000182011">
    <property type="component" value="Unassembled WGS sequence"/>
</dbReference>
<keyword evidence="3" id="KW-0378">Hydrolase</keyword>